<dbReference type="InterPro" id="IPR014745">
    <property type="entry name" value="MHC_II_a/b_N"/>
</dbReference>
<dbReference type="Proteomes" id="UP000016666">
    <property type="component" value="Unassembled WGS sequence"/>
</dbReference>
<evidence type="ECO:0000256" key="7">
    <source>
        <dbReference type="ARBA" id="ARBA00023157"/>
    </source>
</evidence>
<keyword evidence="4" id="KW-1133">Transmembrane helix</keyword>
<reference evidence="11" key="3">
    <citation type="submission" date="2025-09" db="UniProtKB">
        <authorList>
            <consortium name="Ensembl"/>
        </authorList>
    </citation>
    <scope>IDENTIFICATION</scope>
</reference>
<keyword evidence="6" id="KW-0472">Membrane</keyword>
<evidence type="ECO:0000256" key="4">
    <source>
        <dbReference type="ARBA" id="ARBA00022989"/>
    </source>
</evidence>
<keyword evidence="2" id="KW-0812">Transmembrane</keyword>
<evidence type="ECO:0000256" key="2">
    <source>
        <dbReference type="ARBA" id="ARBA00022692"/>
    </source>
</evidence>
<evidence type="ECO:0000256" key="6">
    <source>
        <dbReference type="ARBA" id="ARBA00023136"/>
    </source>
</evidence>
<dbReference type="FunFam" id="3.10.320.10:FF:000001">
    <property type="entry name" value="HLA class II histocompatibility antigen, DRB1-1 beta chain"/>
    <property type="match status" value="1"/>
</dbReference>
<comment type="subcellular location">
    <subcellularLocation>
        <location evidence="1">Membrane</location>
        <topology evidence="1">Single-pass type I membrane protein</topology>
    </subcellularLocation>
</comment>
<protein>
    <recommendedName>
        <fullName evidence="10">MHC class II beta chain N-terminal domain-containing protein</fullName>
    </recommendedName>
</protein>
<organism evidence="11 12">
    <name type="scientific">Anas platyrhynchos platyrhynchos</name>
    <name type="common">Northern mallard</name>
    <dbReference type="NCBI Taxonomy" id="8840"/>
    <lineage>
        <taxon>Eukaryota</taxon>
        <taxon>Metazoa</taxon>
        <taxon>Chordata</taxon>
        <taxon>Craniata</taxon>
        <taxon>Vertebrata</taxon>
        <taxon>Euteleostomi</taxon>
        <taxon>Archelosauria</taxon>
        <taxon>Archosauria</taxon>
        <taxon>Dinosauria</taxon>
        <taxon>Saurischia</taxon>
        <taxon>Theropoda</taxon>
        <taxon>Coelurosauria</taxon>
        <taxon>Aves</taxon>
        <taxon>Neognathae</taxon>
        <taxon>Galloanserae</taxon>
        <taxon>Anseriformes</taxon>
        <taxon>Anatidae</taxon>
        <taxon>Anatinae</taxon>
        <taxon>Anas</taxon>
    </lineage>
</organism>
<evidence type="ECO:0000259" key="10">
    <source>
        <dbReference type="SMART" id="SM00921"/>
    </source>
</evidence>
<sequence>AQPHSAKGERDPLTCPARTGFFQEMAVDECQYLNGTEQVRYLERRIYNRQQDVHFDSDVGHYVVDTDLGKPDADYWNSQPEIMEDMRARVDTFCRYNYKVYEDFILTRRGAWTRARDW</sequence>
<keyword evidence="3" id="KW-0391">Immunity</keyword>
<evidence type="ECO:0000256" key="5">
    <source>
        <dbReference type="ARBA" id="ARBA00023130"/>
    </source>
</evidence>
<proteinExistence type="predicted"/>
<dbReference type="STRING" id="8840.ENSAPLP00000004513"/>
<dbReference type="AlphaFoldDB" id="U3IB91"/>
<feature type="domain" description="MHC class II beta chain N-terminal" evidence="10">
    <location>
        <begin position="28"/>
        <end position="102"/>
    </location>
</feature>
<keyword evidence="9" id="KW-0491">MHC II</keyword>
<dbReference type="InterPro" id="IPR000353">
    <property type="entry name" value="MHC_II_b_N"/>
</dbReference>
<accession>U3IB91</accession>
<reference evidence="12" key="1">
    <citation type="submission" date="2017-10" db="EMBL/GenBank/DDBJ databases">
        <title>A new Pekin duck reference genome.</title>
        <authorList>
            <person name="Hou Z.-C."/>
            <person name="Zhou Z.-K."/>
            <person name="Zhu F."/>
            <person name="Hou S.-S."/>
        </authorList>
    </citation>
    <scope>NUCLEOTIDE SEQUENCE [LARGE SCALE GENOMIC DNA]</scope>
</reference>
<dbReference type="GeneTree" id="ENSGT00940000154993"/>
<name>U3IB91_ANAPP</name>
<evidence type="ECO:0000256" key="9">
    <source>
        <dbReference type="ARBA" id="ARBA00023182"/>
    </source>
</evidence>
<evidence type="ECO:0000256" key="8">
    <source>
        <dbReference type="ARBA" id="ARBA00023180"/>
    </source>
</evidence>
<dbReference type="InterPro" id="IPR011162">
    <property type="entry name" value="MHC_I/II-like_Ag-recog"/>
</dbReference>
<keyword evidence="12" id="KW-1185">Reference proteome</keyword>
<dbReference type="SUPFAM" id="SSF54452">
    <property type="entry name" value="MHC antigen-recognition domain"/>
    <property type="match status" value="1"/>
</dbReference>
<evidence type="ECO:0000256" key="3">
    <source>
        <dbReference type="ARBA" id="ARBA00022859"/>
    </source>
</evidence>
<dbReference type="OMA" id="IMEDQRT"/>
<dbReference type="GO" id="GO:0042613">
    <property type="term" value="C:MHC class II protein complex"/>
    <property type="evidence" value="ECO:0007669"/>
    <property type="project" value="UniProtKB-KW"/>
</dbReference>
<dbReference type="Ensembl" id="ENSAPLT00000005129.2">
    <property type="protein sequence ID" value="ENSAPLP00000004513.2"/>
    <property type="gene ID" value="ENSAPLG00000004981.2"/>
</dbReference>
<dbReference type="PANTHER" id="PTHR19944">
    <property type="entry name" value="MHC CLASS II-RELATED"/>
    <property type="match status" value="1"/>
</dbReference>
<evidence type="ECO:0000313" key="11">
    <source>
        <dbReference type="Ensembl" id="ENSAPLP00000004513.2"/>
    </source>
</evidence>
<keyword evidence="7" id="KW-1015">Disulfide bond</keyword>
<dbReference type="GO" id="GO:0002250">
    <property type="term" value="P:adaptive immune response"/>
    <property type="evidence" value="ECO:0007669"/>
    <property type="project" value="UniProtKB-KW"/>
</dbReference>
<reference evidence="11" key="2">
    <citation type="submission" date="2025-08" db="UniProtKB">
        <authorList>
            <consortium name="Ensembl"/>
        </authorList>
    </citation>
    <scope>IDENTIFICATION</scope>
</reference>
<dbReference type="PANTHER" id="PTHR19944:SF99">
    <property type="entry name" value="HLA CLASS II HISTOCOMPATIBILITY ANTIGEN, DRB1 BETA CHAIN"/>
    <property type="match status" value="1"/>
</dbReference>
<dbReference type="Pfam" id="PF00969">
    <property type="entry name" value="MHC_II_beta"/>
    <property type="match status" value="1"/>
</dbReference>
<evidence type="ECO:0000256" key="1">
    <source>
        <dbReference type="ARBA" id="ARBA00004479"/>
    </source>
</evidence>
<dbReference type="GO" id="GO:0002504">
    <property type="term" value="P:antigen processing and presentation of peptide or polysaccharide antigen via MHC class II"/>
    <property type="evidence" value="ECO:0007669"/>
    <property type="project" value="UniProtKB-KW"/>
</dbReference>
<keyword evidence="5" id="KW-1064">Adaptive immunity</keyword>
<dbReference type="Gene3D" id="3.10.320.10">
    <property type="entry name" value="Class II Histocompatibility Antigen, M Beta Chain, Chain B, domain 1"/>
    <property type="match status" value="1"/>
</dbReference>
<dbReference type="InterPro" id="IPR050160">
    <property type="entry name" value="MHC/Immunoglobulin"/>
</dbReference>
<dbReference type="SMART" id="SM00921">
    <property type="entry name" value="MHC_II_beta"/>
    <property type="match status" value="1"/>
</dbReference>
<evidence type="ECO:0000313" key="12">
    <source>
        <dbReference type="Proteomes" id="UP000016666"/>
    </source>
</evidence>
<keyword evidence="8" id="KW-0325">Glycoprotein</keyword>